<reference evidence="2 3" key="1">
    <citation type="submission" date="2024-06" db="EMBL/GenBank/DDBJ databases">
        <title>Genomics of switchgrass bacterial isolates.</title>
        <authorList>
            <person name="Shade A."/>
        </authorList>
    </citation>
    <scope>NUCLEOTIDE SEQUENCE [LARGE SCALE GENOMIC DNA]</scope>
    <source>
        <strain evidence="2 3">PvP084</strain>
    </source>
</reference>
<dbReference type="InterPro" id="IPR027065">
    <property type="entry name" value="Lon_Prtase"/>
</dbReference>
<dbReference type="SUPFAM" id="SSF52540">
    <property type="entry name" value="P-loop containing nucleoside triphosphate hydrolases"/>
    <property type="match status" value="1"/>
</dbReference>
<dbReference type="PANTHER" id="PTHR43718">
    <property type="entry name" value="LON PROTEASE"/>
    <property type="match status" value="1"/>
</dbReference>
<protein>
    <recommendedName>
        <fullName evidence="1">ATPase AAA-type core domain-containing protein</fullName>
    </recommendedName>
</protein>
<feature type="domain" description="ATPase AAA-type core" evidence="1">
    <location>
        <begin position="365"/>
        <end position="499"/>
    </location>
</feature>
<dbReference type="Proteomes" id="UP001549119">
    <property type="component" value="Unassembled WGS sequence"/>
</dbReference>
<sequence>MAFSSTPPALQIDSEAARRLLEPMLPRRLRACLTQDLRVASACSELALEITTLAPDAEALVSAWIGAATSEGGLWRDRRWIARRSALIRFLDVWAVEHDQPVARALADVATLLSCAGDDRRAAARLAQPLWLEREAVLDLRKGFAALAEAQTRLTIGRVAEQGADSDIIGATDLAVALQAAWHDALTDALLTFSEKTSSAIAAAAALACGADDAFASDVALVHALVPVGEVLTRPVADRAATRERRRWKKIEAQLVKKSEALRREKAAAVDTTPHLPDADAPPAEVPKGHVLVVPAIQETGSDRGRSIARGYEHVIGKALPLVAVPDLAAVRTRLVFEFPYAQVTIDRLLADLIGREYTTFRPTLLIGPPGAGKTRLIARIAFHLGLGLWRVDATRDAGASLGGLDRRWATSEPAHPIMAVARTGSANPLMQIDELEKSATRSDHGRLWDALLSMLEPETARTYQDPCFQTETDISRVSWLATGNEIGNLPAPLLDRLRVLEMPAPSHADLDALLEPILAGIAADHELAPAFIAPLDGEEIALLRRSWRGGSVRRLIRLVEAVVNARETLAVRQ</sequence>
<evidence type="ECO:0000259" key="1">
    <source>
        <dbReference type="Pfam" id="PF00004"/>
    </source>
</evidence>
<dbReference type="InterPro" id="IPR003959">
    <property type="entry name" value="ATPase_AAA_core"/>
</dbReference>
<dbReference type="Pfam" id="PF00004">
    <property type="entry name" value="AAA"/>
    <property type="match status" value="1"/>
</dbReference>
<gene>
    <name evidence="2" type="ORF">ABIC20_000329</name>
</gene>
<evidence type="ECO:0000313" key="2">
    <source>
        <dbReference type="EMBL" id="MET3863020.1"/>
    </source>
</evidence>
<comment type="caution">
    <text evidence="2">The sequence shown here is derived from an EMBL/GenBank/DDBJ whole genome shotgun (WGS) entry which is preliminary data.</text>
</comment>
<evidence type="ECO:0000313" key="3">
    <source>
        <dbReference type="Proteomes" id="UP001549119"/>
    </source>
</evidence>
<dbReference type="RefSeq" id="WP_234741538.1">
    <property type="nucleotide sequence ID" value="NZ_CP090579.1"/>
</dbReference>
<name>A0ABV2N961_9HYPH</name>
<dbReference type="PANTHER" id="PTHR43718:SF2">
    <property type="entry name" value="LON PROTEASE HOMOLOG, MITOCHONDRIAL"/>
    <property type="match status" value="1"/>
</dbReference>
<dbReference type="InterPro" id="IPR027417">
    <property type="entry name" value="P-loop_NTPase"/>
</dbReference>
<dbReference type="Gene3D" id="3.40.50.300">
    <property type="entry name" value="P-loop containing nucleotide triphosphate hydrolases"/>
    <property type="match status" value="1"/>
</dbReference>
<keyword evidence="3" id="KW-1185">Reference proteome</keyword>
<dbReference type="EMBL" id="JBEPNW010000002">
    <property type="protein sequence ID" value="MET3863020.1"/>
    <property type="molecule type" value="Genomic_DNA"/>
</dbReference>
<accession>A0ABV2N961</accession>
<proteinExistence type="predicted"/>
<organism evidence="2 3">
    <name type="scientific">Methylobacterium radiotolerans</name>
    <dbReference type="NCBI Taxonomy" id="31998"/>
    <lineage>
        <taxon>Bacteria</taxon>
        <taxon>Pseudomonadati</taxon>
        <taxon>Pseudomonadota</taxon>
        <taxon>Alphaproteobacteria</taxon>
        <taxon>Hyphomicrobiales</taxon>
        <taxon>Methylobacteriaceae</taxon>
        <taxon>Methylobacterium</taxon>
    </lineage>
</organism>